<sequence>MDFHEHSLTTIDFKNISRYSYFPWMDTSSSSSQVNPVAIELNRGIFYVQDQYTRFQVMVVHQPPVTTVFCNCSQKGFCSHQKATLTKLFGQESWLSFFDSKRYGKLLQKVASQYGLENEMSLEQYFGAEIRDGELQFVLKDKQLTSIDDFDLLGPVTAGALTANEEQHRFVVLTRSRYYRHLQVRLCQAPLAKSGTPKNPVSVKDSQTAIWRTNSVEETQFFTAISQLAQPILQQEQDIVPPLKALVRNPLSLPFYLHDFDKGEHITASALSPIQVSLHKGEIQLSIEQDKTFYTICGKWSIHGIAYNLQDINIVFDHFIMVNKQLYLLDDKIHLKLFRLFIQKGQCLRVHQSKFNAFSKLFLDPLANTVELRFKDIPQANKLQLKESLYYQDMQPLLFLEESEDFVNIIPVMRYGDVEVPILSKRNIFGTDTKGKQFLVDRKKEAESKIIALLLKQHPYFQEQLDEGSFQHFYLHRRYFLDKDWFLEAFDEWHRQGIHIIGFNTLRGNKLSRFKGKIHVEVLSGLNWFNATIQVQFGPKSVSLKKMEKAVRNRSQFITLDDGTLGILPTEWLDKFESYFSAATVIEDSSIQIPKYRFNEIDNIFGPNELDQSVSDELKSLRHRLSSWAALPPTEIPDSFTGTLRPYQQQGVQWLSVLDQLHFGACLADDMGLGKTVQVLAFLSLQKKLGHAHPTLLVLPTTLIFNWRREIQQFLPSFEVLVLDGSKRLSMTGQLANADIALISYHNLLTDINVLKKYTFNYVILDESQQIKNPDSQRYKAVNLLRSRNRIILTGTPIENNTMDLFSQISFIVPGLLGDKKYFKDVYTMPIDAFHDRKRKQMLREKIRPFILRRTKQDVLEDLPAKNELVLYCEMKTAQRRIYDLYEKEFREFISAKDGDEIRKSPMHVLKGLTKLRQICNSSKLLQGEELTVAEDSAKIEMLVEQIQHKKEQHKIIVFSQFVSMLDLIRHALNKNGIPTLMLTGQSKNRGQLVSEFQSNQDLRVFLISLKAGGTGLNLTAADVVYLVDPWWNPAVEQQAIDRIYRIGQQKQVTAVRLISPDTVEDKIQQLQQHKKEISSSILEEGGSLNAFYLDKDYLLDILGKSL</sequence>
<dbReference type="GeneID" id="78461335"/>
<dbReference type="PANTHER" id="PTHR45629">
    <property type="entry name" value="SNF2/RAD54 FAMILY MEMBER"/>
    <property type="match status" value="1"/>
</dbReference>
<dbReference type="PROSITE" id="PS51194">
    <property type="entry name" value="HELICASE_CTER"/>
    <property type="match status" value="1"/>
</dbReference>
<dbReference type="SMART" id="SM00490">
    <property type="entry name" value="HELICc"/>
    <property type="match status" value="1"/>
</dbReference>
<keyword evidence="4" id="KW-0067">ATP-binding</keyword>
<dbReference type="GO" id="GO:0016787">
    <property type="term" value="F:hydrolase activity"/>
    <property type="evidence" value="ECO:0007669"/>
    <property type="project" value="UniProtKB-KW"/>
</dbReference>
<evidence type="ECO:0000313" key="5">
    <source>
        <dbReference type="Proteomes" id="UP000308196"/>
    </source>
</evidence>
<dbReference type="InterPro" id="IPR027417">
    <property type="entry name" value="P-loop_NTPase"/>
</dbReference>
<dbReference type="Pfam" id="PF00176">
    <property type="entry name" value="SNF2-rel_dom"/>
    <property type="match status" value="1"/>
</dbReference>
<feature type="domain" description="Helicase ATP-binding" evidence="2">
    <location>
        <begin position="667"/>
        <end position="815"/>
    </location>
</feature>
<dbReference type="EMBL" id="LR590484">
    <property type="protein sequence ID" value="VTR29859.1"/>
    <property type="molecule type" value="Genomic_DNA"/>
</dbReference>
<dbReference type="SUPFAM" id="SSF52540">
    <property type="entry name" value="P-loop containing nucleoside triphosphate hydrolases"/>
    <property type="match status" value="2"/>
</dbReference>
<reference evidence="4 5" key="1">
    <citation type="submission" date="2019-05" db="EMBL/GenBank/DDBJ databases">
        <authorList>
            <consortium name="Pathogen Informatics"/>
        </authorList>
    </citation>
    <scope>NUCLEOTIDE SEQUENCE [LARGE SCALE GENOMIC DNA]</scope>
    <source>
        <strain evidence="4 5">NCTC11429</strain>
    </source>
</reference>
<dbReference type="PROSITE" id="PS51192">
    <property type="entry name" value="HELICASE_ATP_BIND_1"/>
    <property type="match status" value="1"/>
</dbReference>
<dbReference type="Proteomes" id="UP000308196">
    <property type="component" value="Chromosome"/>
</dbReference>
<proteinExistence type="predicted"/>
<keyword evidence="4" id="KW-0347">Helicase</keyword>
<dbReference type="InterPro" id="IPR049730">
    <property type="entry name" value="SNF2/RAD54-like_C"/>
</dbReference>
<dbReference type="GO" id="GO:0005524">
    <property type="term" value="F:ATP binding"/>
    <property type="evidence" value="ECO:0007669"/>
    <property type="project" value="InterPro"/>
</dbReference>
<dbReference type="Pfam" id="PF00271">
    <property type="entry name" value="Helicase_C"/>
    <property type="match status" value="1"/>
</dbReference>
<keyword evidence="4" id="KW-0547">Nucleotide-binding</keyword>
<dbReference type="RefSeq" id="WP_028071397.1">
    <property type="nucleotide sequence ID" value="NZ_LR590484.1"/>
</dbReference>
<dbReference type="CDD" id="cd18793">
    <property type="entry name" value="SF2_C_SNF"/>
    <property type="match status" value="1"/>
</dbReference>
<dbReference type="Gene3D" id="3.40.50.10810">
    <property type="entry name" value="Tandem AAA-ATPase domain"/>
    <property type="match status" value="1"/>
</dbReference>
<keyword evidence="1" id="KW-0378">Hydrolase</keyword>
<dbReference type="KEGG" id="stha:NCTC11429_00523"/>
<dbReference type="InterPro" id="IPR000330">
    <property type="entry name" value="SNF2_N"/>
</dbReference>
<dbReference type="InterPro" id="IPR001650">
    <property type="entry name" value="Helicase_C-like"/>
</dbReference>
<evidence type="ECO:0000256" key="1">
    <source>
        <dbReference type="ARBA" id="ARBA00022801"/>
    </source>
</evidence>
<dbReference type="STRING" id="1123265.GCA_000686625_04837"/>
<evidence type="ECO:0000313" key="4">
    <source>
        <dbReference type="EMBL" id="VTR29859.1"/>
    </source>
</evidence>
<dbReference type="PANTHER" id="PTHR45629:SF7">
    <property type="entry name" value="DNA EXCISION REPAIR PROTEIN ERCC-6-RELATED"/>
    <property type="match status" value="1"/>
</dbReference>
<evidence type="ECO:0000259" key="2">
    <source>
        <dbReference type="PROSITE" id="PS51192"/>
    </source>
</evidence>
<dbReference type="InterPro" id="IPR050496">
    <property type="entry name" value="SNF2_RAD54_helicase_repair"/>
</dbReference>
<dbReference type="Gene3D" id="3.40.50.300">
    <property type="entry name" value="P-loop containing nucleotide triphosphate hydrolases"/>
    <property type="match status" value="1"/>
</dbReference>
<dbReference type="InterPro" id="IPR038718">
    <property type="entry name" value="SNF2-like_sf"/>
</dbReference>
<dbReference type="GO" id="GO:0004386">
    <property type="term" value="F:helicase activity"/>
    <property type="evidence" value="ECO:0007669"/>
    <property type="project" value="UniProtKB-KW"/>
</dbReference>
<dbReference type="AlphaFoldDB" id="A0A4U9UD22"/>
<accession>A0A4U9UD22</accession>
<dbReference type="InterPro" id="IPR014001">
    <property type="entry name" value="Helicase_ATP-bd"/>
</dbReference>
<feature type="domain" description="Helicase C-terminal" evidence="3">
    <location>
        <begin position="939"/>
        <end position="1100"/>
    </location>
</feature>
<evidence type="ECO:0000259" key="3">
    <source>
        <dbReference type="PROSITE" id="PS51194"/>
    </source>
</evidence>
<gene>
    <name evidence="4" type="ORF">NCTC11429_00523</name>
</gene>
<protein>
    <submittedName>
        <fullName evidence="4">ATP-dependent helicase HepA</fullName>
    </submittedName>
</protein>
<dbReference type="SMART" id="SM00487">
    <property type="entry name" value="DEXDc"/>
    <property type="match status" value="1"/>
</dbReference>
<name>A0A4U9UD22_9SPHI</name>
<organism evidence="4 5">
    <name type="scientific">Sphingobacterium thalpophilum</name>
    <dbReference type="NCBI Taxonomy" id="259"/>
    <lineage>
        <taxon>Bacteria</taxon>
        <taxon>Pseudomonadati</taxon>
        <taxon>Bacteroidota</taxon>
        <taxon>Sphingobacteriia</taxon>
        <taxon>Sphingobacteriales</taxon>
        <taxon>Sphingobacteriaceae</taxon>
        <taxon>Sphingobacterium</taxon>
    </lineage>
</organism>